<organism evidence="5 6">
    <name type="scientific">Veillonella absiana</name>
    <dbReference type="NCBI Taxonomy" id="3079305"/>
    <lineage>
        <taxon>Bacteria</taxon>
        <taxon>Bacillati</taxon>
        <taxon>Bacillota</taxon>
        <taxon>Negativicutes</taxon>
        <taxon>Veillonellales</taxon>
        <taxon>Veillonellaceae</taxon>
        <taxon>Veillonella</taxon>
    </lineage>
</organism>
<sequence length="278" mass="31237">MKRISLLIIAIASMALLMAGCGLFGADTDSKNQANAGQTAVQQEKPKEKVNLVTPKEGIPVLMYHKVGPDKDNDAVIAEDLFRKQMKFLKDNGYHPLTMEQLYAYVTKGDKVPEKPVVLTFDDGYADTYSIVYPVLKEYGFAGTVFINPGDIGTRLTWDQVREMKKGCMTIANHGFNHVEMGQLSEQEQYENIKKGQDALAKEVGIDNNMWFCFPYGDTNEYSQAAAKKAGIKMAMMMKSGWAHEGDNPYNILRVWVGNAVDLQHFEERLNTMHYSDI</sequence>
<keyword evidence="5" id="KW-0378">Hydrolase</keyword>
<name>A0ABU3Z6H7_9FIRM</name>
<dbReference type="GO" id="GO:0016787">
    <property type="term" value="F:hydrolase activity"/>
    <property type="evidence" value="ECO:0007669"/>
    <property type="project" value="UniProtKB-KW"/>
</dbReference>
<gene>
    <name evidence="5" type="ORF">RVY80_00385</name>
</gene>
<dbReference type="InterPro" id="IPR011330">
    <property type="entry name" value="Glyco_hydro/deAcase_b/a-brl"/>
</dbReference>
<evidence type="ECO:0000256" key="1">
    <source>
        <dbReference type="ARBA" id="ARBA00004613"/>
    </source>
</evidence>
<dbReference type="Pfam" id="PF01522">
    <property type="entry name" value="Polysacc_deac_1"/>
    <property type="match status" value="1"/>
</dbReference>
<evidence type="ECO:0000256" key="2">
    <source>
        <dbReference type="ARBA" id="ARBA00022729"/>
    </source>
</evidence>
<dbReference type="EMBL" id="JAWJZB010000001">
    <property type="protein sequence ID" value="MDV5087316.1"/>
    <property type="molecule type" value="Genomic_DNA"/>
</dbReference>
<evidence type="ECO:0000313" key="6">
    <source>
        <dbReference type="Proteomes" id="UP001272515"/>
    </source>
</evidence>
<dbReference type="InterPro" id="IPR002509">
    <property type="entry name" value="NODB_dom"/>
</dbReference>
<feature type="domain" description="NodB homology" evidence="4">
    <location>
        <begin position="115"/>
        <end position="278"/>
    </location>
</feature>
<dbReference type="EC" id="3.-.-.-" evidence="5"/>
<dbReference type="RefSeq" id="WP_317329186.1">
    <property type="nucleotide sequence ID" value="NZ_JAWJZA010000016.1"/>
</dbReference>
<dbReference type="InterPro" id="IPR051398">
    <property type="entry name" value="Polysacch_Deacetylase"/>
</dbReference>
<keyword evidence="6" id="KW-1185">Reference proteome</keyword>
<comment type="subcellular location">
    <subcellularLocation>
        <location evidence="1">Secreted</location>
    </subcellularLocation>
</comment>
<comment type="caution">
    <text evidence="5">The sequence shown here is derived from an EMBL/GenBank/DDBJ whole genome shotgun (WGS) entry which is preliminary data.</text>
</comment>
<accession>A0ABU3Z6H7</accession>
<dbReference type="PANTHER" id="PTHR34216:SF3">
    <property type="entry name" value="POLY-BETA-1,6-N-ACETYL-D-GLUCOSAMINE N-DEACETYLASE"/>
    <property type="match status" value="1"/>
</dbReference>
<proteinExistence type="predicted"/>
<reference evidence="5 6" key="1">
    <citation type="submission" date="2023-10" db="EMBL/GenBank/DDBJ databases">
        <title>Veillonella sp. nov., isolated from a pig farm feces dump.</title>
        <authorList>
            <person name="Chang Y.-H."/>
        </authorList>
    </citation>
    <scope>NUCLEOTIDE SEQUENCE [LARGE SCALE GENOMIC DNA]</scope>
    <source>
        <strain evidence="5 6">YH-vei2233</strain>
    </source>
</reference>
<keyword evidence="2 3" id="KW-0732">Signal</keyword>
<dbReference type="PANTHER" id="PTHR34216">
    <property type="match status" value="1"/>
</dbReference>
<dbReference type="Gene3D" id="3.20.20.370">
    <property type="entry name" value="Glycoside hydrolase/deacetylase"/>
    <property type="match status" value="1"/>
</dbReference>
<dbReference type="CDD" id="cd10918">
    <property type="entry name" value="CE4_NodB_like_5s_6s"/>
    <property type="match status" value="1"/>
</dbReference>
<feature type="signal peptide" evidence="3">
    <location>
        <begin position="1"/>
        <end position="25"/>
    </location>
</feature>
<evidence type="ECO:0000256" key="3">
    <source>
        <dbReference type="SAM" id="SignalP"/>
    </source>
</evidence>
<evidence type="ECO:0000313" key="5">
    <source>
        <dbReference type="EMBL" id="MDV5087316.1"/>
    </source>
</evidence>
<protein>
    <submittedName>
        <fullName evidence="5">Polysaccharide deacetylase family protein</fullName>
        <ecNumber evidence="5">3.-.-.-</ecNumber>
    </submittedName>
</protein>
<dbReference type="Proteomes" id="UP001272515">
    <property type="component" value="Unassembled WGS sequence"/>
</dbReference>
<dbReference type="PROSITE" id="PS51677">
    <property type="entry name" value="NODB"/>
    <property type="match status" value="1"/>
</dbReference>
<feature type="chain" id="PRO_5045135906" evidence="3">
    <location>
        <begin position="26"/>
        <end position="278"/>
    </location>
</feature>
<dbReference type="SUPFAM" id="SSF88713">
    <property type="entry name" value="Glycoside hydrolase/deacetylase"/>
    <property type="match status" value="1"/>
</dbReference>
<evidence type="ECO:0000259" key="4">
    <source>
        <dbReference type="PROSITE" id="PS51677"/>
    </source>
</evidence>
<dbReference type="PROSITE" id="PS51257">
    <property type="entry name" value="PROKAR_LIPOPROTEIN"/>
    <property type="match status" value="1"/>
</dbReference>